<keyword evidence="2" id="KW-1133">Transmembrane helix</keyword>
<dbReference type="PANTHER" id="PTHR40465">
    <property type="entry name" value="CHROMOSOME 1, WHOLE GENOME SHOTGUN SEQUENCE"/>
    <property type="match status" value="1"/>
</dbReference>
<feature type="transmembrane region" description="Helical" evidence="2">
    <location>
        <begin position="50"/>
        <end position="72"/>
    </location>
</feature>
<evidence type="ECO:0000256" key="2">
    <source>
        <dbReference type="SAM" id="Phobius"/>
    </source>
</evidence>
<organism evidence="4 5">
    <name type="scientific">Rhodocollybia butyracea</name>
    <dbReference type="NCBI Taxonomy" id="206335"/>
    <lineage>
        <taxon>Eukaryota</taxon>
        <taxon>Fungi</taxon>
        <taxon>Dikarya</taxon>
        <taxon>Basidiomycota</taxon>
        <taxon>Agaricomycotina</taxon>
        <taxon>Agaricomycetes</taxon>
        <taxon>Agaricomycetidae</taxon>
        <taxon>Agaricales</taxon>
        <taxon>Marasmiineae</taxon>
        <taxon>Omphalotaceae</taxon>
        <taxon>Rhodocollybia</taxon>
    </lineage>
</organism>
<dbReference type="PANTHER" id="PTHR40465:SF1">
    <property type="entry name" value="DUF6534 DOMAIN-CONTAINING PROTEIN"/>
    <property type="match status" value="1"/>
</dbReference>
<dbReference type="InterPro" id="IPR045339">
    <property type="entry name" value="DUF6534"/>
</dbReference>
<reference evidence="4" key="1">
    <citation type="submission" date="2020-11" db="EMBL/GenBank/DDBJ databases">
        <authorList>
            <consortium name="DOE Joint Genome Institute"/>
            <person name="Ahrendt S."/>
            <person name="Riley R."/>
            <person name="Andreopoulos W."/>
            <person name="Labutti K."/>
            <person name="Pangilinan J."/>
            <person name="Ruiz-Duenas F.J."/>
            <person name="Barrasa J.M."/>
            <person name="Sanchez-Garcia M."/>
            <person name="Camarero S."/>
            <person name="Miyauchi S."/>
            <person name="Serrano A."/>
            <person name="Linde D."/>
            <person name="Babiker R."/>
            <person name="Drula E."/>
            <person name="Ayuso-Fernandez I."/>
            <person name="Pacheco R."/>
            <person name="Padilla G."/>
            <person name="Ferreira P."/>
            <person name="Barriuso J."/>
            <person name="Kellner H."/>
            <person name="Castanera R."/>
            <person name="Alfaro M."/>
            <person name="Ramirez L."/>
            <person name="Pisabarro A.G."/>
            <person name="Kuo A."/>
            <person name="Tritt A."/>
            <person name="Lipzen A."/>
            <person name="He G."/>
            <person name="Yan M."/>
            <person name="Ng V."/>
            <person name="Cullen D."/>
            <person name="Martin F."/>
            <person name="Rosso M.-N."/>
            <person name="Henrissat B."/>
            <person name="Hibbett D."/>
            <person name="Martinez A.T."/>
            <person name="Grigoriev I.V."/>
        </authorList>
    </citation>
    <scope>NUCLEOTIDE SEQUENCE</scope>
    <source>
        <strain evidence="4">AH 40177</strain>
    </source>
</reference>
<feature type="transmembrane region" description="Helical" evidence="2">
    <location>
        <begin position="15"/>
        <end position="38"/>
    </location>
</feature>
<feature type="region of interest" description="Disordered" evidence="1">
    <location>
        <begin position="233"/>
        <end position="253"/>
    </location>
</feature>
<feature type="transmembrane region" description="Helical" evidence="2">
    <location>
        <begin position="185"/>
        <end position="205"/>
    </location>
</feature>
<dbReference type="Pfam" id="PF20152">
    <property type="entry name" value="DUF6534"/>
    <property type="match status" value="1"/>
</dbReference>
<gene>
    <name evidence="4" type="ORF">BDP27DRAFT_1421015</name>
</gene>
<keyword evidence="2" id="KW-0472">Membrane</keyword>
<dbReference type="Proteomes" id="UP000772434">
    <property type="component" value="Unassembled WGS sequence"/>
</dbReference>
<feature type="domain" description="DUF6534" evidence="3">
    <location>
        <begin position="123"/>
        <end position="208"/>
    </location>
</feature>
<dbReference type="OrthoDB" id="2745105at2759"/>
<dbReference type="EMBL" id="JADNRY010000051">
    <property type="protein sequence ID" value="KAF9069381.1"/>
    <property type="molecule type" value="Genomic_DNA"/>
</dbReference>
<comment type="caution">
    <text evidence="4">The sequence shown here is derived from an EMBL/GenBank/DDBJ whole genome shotgun (WGS) entry which is preliminary data.</text>
</comment>
<feature type="transmembrane region" description="Helical" evidence="2">
    <location>
        <begin position="151"/>
        <end position="179"/>
    </location>
</feature>
<dbReference type="AlphaFoldDB" id="A0A9P5PNY8"/>
<evidence type="ECO:0000313" key="4">
    <source>
        <dbReference type="EMBL" id="KAF9069381.1"/>
    </source>
</evidence>
<proteinExistence type="predicted"/>
<evidence type="ECO:0000256" key="1">
    <source>
        <dbReference type="SAM" id="MobiDB-lite"/>
    </source>
</evidence>
<protein>
    <recommendedName>
        <fullName evidence="3">DUF6534 domain-containing protein</fullName>
    </recommendedName>
</protein>
<keyword evidence="2" id="KW-0812">Transmembrane</keyword>
<feature type="compositionally biased region" description="Basic and acidic residues" evidence="1">
    <location>
        <begin position="238"/>
        <end position="253"/>
    </location>
</feature>
<evidence type="ECO:0000313" key="5">
    <source>
        <dbReference type="Proteomes" id="UP000772434"/>
    </source>
</evidence>
<keyword evidence="5" id="KW-1185">Reference proteome</keyword>
<name>A0A9P5PNY8_9AGAR</name>
<sequence length="271" mass="30193">MSTNMDISPNSASSVLGALLVGLVIHTFLGGVTLVQLIQFYTTSSKDTKLLKGLVFVLAMSEFWTYVIWLFLHKDATIIWFSISMILRSFSLQYGVIRWDSHEIKGFSSDRASIFFKTALATAMTADVLITGGLCLSLHRKTYKFKETNRIISWITVYVISSCLLTTLTQMFTLIAYIAWPNTTIFVGIWFVVPKLYFNSLLATLNSRVLFQKNNLVVNVSTDFPLQLVSRNASGPDHAGRELGPDEGPGIDRSKVTIGDFVSQSGHILMV</sequence>
<evidence type="ECO:0000259" key="3">
    <source>
        <dbReference type="Pfam" id="PF20152"/>
    </source>
</evidence>
<accession>A0A9P5PNY8</accession>